<dbReference type="InterPro" id="IPR021895">
    <property type="entry name" value="Bud3_N"/>
</dbReference>
<reference evidence="4" key="3">
    <citation type="submission" date="2017-01" db="EMBL/GenBank/DDBJ databases">
        <authorList>
            <person name="Mah S.A."/>
            <person name="Swanson W.J."/>
            <person name="Moy G.W."/>
            <person name="Vacquier V.D."/>
        </authorList>
    </citation>
    <scope>NUCLEOTIDE SEQUENCE [LARGE SCALE GENOMIC DNA]</scope>
    <source>
        <strain evidence="4">65</strain>
    </source>
</reference>
<dbReference type="InterPro" id="IPR000219">
    <property type="entry name" value="DH_dom"/>
</dbReference>
<dbReference type="InterPro" id="IPR057454">
    <property type="entry name" value="Bud3_C"/>
</dbReference>
<dbReference type="VEuPathDB" id="FungiDB:BON22_4380"/>
<dbReference type="OrthoDB" id="3980804at2759"/>
<evidence type="ECO:0000313" key="4">
    <source>
        <dbReference type="EMBL" id="ONH65981.1"/>
    </source>
</evidence>
<dbReference type="EMBL" id="MPUK01000009">
    <property type="protein sequence ID" value="ONH65981.1"/>
    <property type="molecule type" value="Genomic_DNA"/>
</dbReference>
<feature type="compositionally biased region" description="Polar residues" evidence="1">
    <location>
        <begin position="737"/>
        <end position="754"/>
    </location>
</feature>
<dbReference type="Proteomes" id="UP000189513">
    <property type="component" value="Unassembled WGS sequence"/>
</dbReference>
<feature type="compositionally biased region" description="Basic residues" evidence="1">
    <location>
        <begin position="787"/>
        <end position="796"/>
    </location>
</feature>
<dbReference type="STRING" id="36022.A0A061BII4"/>
<feature type="compositionally biased region" description="Polar residues" evidence="1">
    <location>
        <begin position="811"/>
        <end position="851"/>
    </location>
</feature>
<dbReference type="Pfam" id="PF12015">
    <property type="entry name" value="Bud3_N"/>
    <property type="match status" value="1"/>
</dbReference>
<gene>
    <name evidence="4" type="ORF">BON22_4380</name>
    <name evidence="3" type="ORF">CYFA0S_26e00254g</name>
</gene>
<feature type="compositionally biased region" description="Basic and acidic residues" evidence="1">
    <location>
        <begin position="1128"/>
        <end position="1141"/>
    </location>
</feature>
<evidence type="ECO:0000256" key="1">
    <source>
        <dbReference type="SAM" id="MobiDB-lite"/>
    </source>
</evidence>
<sequence length="1242" mass="138626">MSRVASSLYDGHFQTLQPSPTVNNINEPALNIIRLNNNLVTNAWGSTKSVEEWSMVFPTAAFFEGRDIRLGEILIMVYEDPDTKRIGSVIFSALGELCTNSLTLDSRSRFFGACENLTPKMRNSNTRRALAITLLKAYSAYIQVDLNLLRTSTIPFAREWNETVAGELASEMKLVTTKSPIDIGKQLIAFGFLQQQYTDSTTLDVIYADNPEIIEQNNRLVFLMGQQLEHLFDPLTEYSPESTEALYKPPELLKNTDDDLTTSICKELFQLQESITTQLVKFLREVVIPTRIKALSGKIPEVSAAKVNKIFPPTIDEVTRVNCIFFESLKAAIPHGGYEVLKACGTTIPYFYKAYMRHESALKSFSKDQAEFLKNMEQLLPTSYSPTVISSIMKAPLNLTKIKLILQRLLTTKHWSSVEEPMAQKFYTSSVETIDSFGKDELKPYNRRVFTPTGKILTEICEGWPAMLAYGWLNRKVISVFDVKDNSDGSSGVVVLFNDYMIFAHIEEDTVDDDRMMKPKISDVLMNSLMNENPINTIPNMKVSSWTELGGLEVLAFGKNCVRVIFKNDPKSSVVLTVEDASKFAALVNKAKILGKSTPFHLFKNEKFGLSIFATAHERSVYDNENSRSKIAFFLNIDVDATLLKKYGLFAGISAKLTDDDMIRVAGLTMNGERIHHTINAVELPGYLSEEVSSLEARRRSSQNVDLFPSLAFTNRELIKRSTNVIVNHGSVVSSRKASSTLSGNNLSIGTRATSISSRRMSSLSSANSNKPLPKIVDRDSAAPSKSAKKSQKFKNRLSQMFGLKKKKKNTPSADNSKTSAKVKSRVPSASSYPSVSRPTQTQPVNTLQNKLETHRSKTSSTRLSSQNSTAPLPSPPVNLMGNVDDNVPEVSITDDYHTFESSMTPIFDEDLVPELNVETIAESSSNWVLTRDNSSVNCNLSKMTQLNKNAAPLVPQRPLRIDRPTEKFTALFGPQPADGRAAAPRTAQMVMDQPVLRELKTGNTPPVGLHTPVERNLTFRSLDDEFNSPVVRVGVNNESMEDVNRDDDVFYTPKSHRTEIETFGEDNALMEFKKGNMFDSFDAGNDLEKFGVQVGGDELEEEEEATRWSAGGSLDEINSSVTTHTKKGTDNDNIKLEREPSPNSTRTSSFKSCMNEKQLVTKVLQQTEFADGEDQDNSLKYDESFRYLVDVLGAPDVPTMLKSSDTYQTLPRSFSSHKYLADFIDSDVNISTDLYQFLKSN</sequence>
<evidence type="ECO:0000313" key="3">
    <source>
        <dbReference type="EMBL" id="CDR46801.1"/>
    </source>
</evidence>
<dbReference type="GO" id="GO:0005085">
    <property type="term" value="F:guanyl-nucleotide exchange factor activity"/>
    <property type="evidence" value="ECO:0007669"/>
    <property type="project" value="InterPro"/>
</dbReference>
<dbReference type="EMBL" id="LK052911">
    <property type="protein sequence ID" value="CDR46801.1"/>
    <property type="molecule type" value="Genomic_DNA"/>
</dbReference>
<evidence type="ECO:0000313" key="5">
    <source>
        <dbReference type="Proteomes" id="UP000189513"/>
    </source>
</evidence>
<organism evidence="3">
    <name type="scientific">Cyberlindnera fabianii</name>
    <name type="common">Yeast</name>
    <name type="synonym">Hansenula fabianii</name>
    <dbReference type="NCBI Taxonomy" id="36022"/>
    <lineage>
        <taxon>Eukaryota</taxon>
        <taxon>Fungi</taxon>
        <taxon>Dikarya</taxon>
        <taxon>Ascomycota</taxon>
        <taxon>Saccharomycotina</taxon>
        <taxon>Saccharomycetes</taxon>
        <taxon>Phaffomycetales</taxon>
        <taxon>Phaffomycetaceae</taxon>
        <taxon>Cyberlindnera</taxon>
    </lineage>
</organism>
<evidence type="ECO:0000259" key="2">
    <source>
        <dbReference type="SMART" id="SM00325"/>
    </source>
</evidence>
<name>A0A061BII4_CYBFA</name>
<dbReference type="OMA" id="TEICEGW"/>
<keyword evidence="5" id="KW-1185">Reference proteome</keyword>
<feature type="domain" description="DH" evidence="2">
    <location>
        <begin position="264"/>
        <end position="439"/>
    </location>
</feature>
<feature type="compositionally biased region" description="Polar residues" evidence="1">
    <location>
        <begin position="859"/>
        <end position="872"/>
    </location>
</feature>
<proteinExistence type="predicted"/>
<feature type="compositionally biased region" description="Low complexity" evidence="1">
    <location>
        <begin position="755"/>
        <end position="769"/>
    </location>
</feature>
<accession>A0A061BII4</accession>
<reference evidence="3" key="1">
    <citation type="journal article" date="2014" name="Genome Announc.">
        <title>Genome sequence of the yeast Cyberlindnera fabianii (Hansenula fabianii).</title>
        <authorList>
            <person name="Freel K.C."/>
            <person name="Sarilar V."/>
            <person name="Neuveglise C."/>
            <person name="Devillers H."/>
            <person name="Friedrich A."/>
            <person name="Schacherer J."/>
        </authorList>
    </citation>
    <scope>NUCLEOTIDE SEQUENCE</scope>
    <source>
        <strain evidence="3">YJS4271</strain>
    </source>
</reference>
<feature type="region of interest" description="Disordered" evidence="1">
    <location>
        <begin position="737"/>
        <end position="880"/>
    </location>
</feature>
<dbReference type="SMART" id="SM00325">
    <property type="entry name" value="RhoGEF"/>
    <property type="match status" value="1"/>
</dbReference>
<dbReference type="AlphaFoldDB" id="A0A061BII4"/>
<dbReference type="Pfam" id="PF25351">
    <property type="entry name" value="PH_BUD3_C"/>
    <property type="match status" value="1"/>
</dbReference>
<protein>
    <submittedName>
        <fullName evidence="4">Bud site selection protein 3</fullName>
    </submittedName>
    <submittedName>
        <fullName evidence="3">CYFA0S26e00254g1_1</fullName>
    </submittedName>
</protein>
<feature type="region of interest" description="Disordered" evidence="1">
    <location>
        <begin position="1107"/>
        <end position="1150"/>
    </location>
</feature>
<reference evidence="5" key="2">
    <citation type="journal article" date="2017" name="Genome Announc.">
        <title>Genome sequences of Cyberlindnera fabianii 65, Pichia kudriavzevii 129, and Saccharomyces cerevisiae 131 isolated from fermented masau fruits in Zimbabwe.</title>
        <authorList>
            <person name="van Rijswijck I.M.H."/>
            <person name="Derks M.F.L."/>
            <person name="Abee T."/>
            <person name="de Ridder D."/>
            <person name="Smid E.J."/>
        </authorList>
    </citation>
    <scope>NUCLEOTIDE SEQUENCE [LARGE SCALE GENOMIC DNA]</scope>
    <source>
        <strain evidence="5">65</strain>
    </source>
</reference>